<evidence type="ECO:0000256" key="5">
    <source>
        <dbReference type="ARBA" id="ARBA00022777"/>
    </source>
</evidence>
<dbReference type="GO" id="GO:0004673">
    <property type="term" value="F:protein histidine kinase activity"/>
    <property type="evidence" value="ECO:0007669"/>
    <property type="project" value="UniProtKB-EC"/>
</dbReference>
<dbReference type="AlphaFoldDB" id="A0A521CXH7"/>
<dbReference type="InterPro" id="IPR052162">
    <property type="entry name" value="Sensor_kinase/Photoreceptor"/>
</dbReference>
<keyword evidence="9" id="KW-1185">Reference proteome</keyword>
<dbReference type="PANTHER" id="PTHR43304">
    <property type="entry name" value="PHYTOCHROME-LIKE PROTEIN CPH1"/>
    <property type="match status" value="1"/>
</dbReference>
<dbReference type="Gene3D" id="3.30.450.20">
    <property type="entry name" value="PAS domain"/>
    <property type="match status" value="1"/>
</dbReference>
<evidence type="ECO:0000313" key="9">
    <source>
        <dbReference type="Proteomes" id="UP000319014"/>
    </source>
</evidence>
<name>A0A521CXH7_9RHOB</name>
<gene>
    <name evidence="8" type="ORF">SAMN06265221_105256</name>
</gene>
<evidence type="ECO:0000256" key="2">
    <source>
        <dbReference type="ARBA" id="ARBA00012438"/>
    </source>
</evidence>
<dbReference type="SMART" id="SM00091">
    <property type="entry name" value="PAS"/>
    <property type="match status" value="1"/>
</dbReference>
<dbReference type="SUPFAM" id="SSF55785">
    <property type="entry name" value="PYP-like sensor domain (PAS domain)"/>
    <property type="match status" value="1"/>
</dbReference>
<dbReference type="Pfam" id="PF08447">
    <property type="entry name" value="PAS_3"/>
    <property type="match status" value="1"/>
</dbReference>
<reference evidence="8 9" key="1">
    <citation type="submission" date="2017-05" db="EMBL/GenBank/DDBJ databases">
        <authorList>
            <person name="Varghese N."/>
            <person name="Submissions S."/>
        </authorList>
    </citation>
    <scope>NUCLEOTIDE SEQUENCE [LARGE SCALE GENOMIC DNA]</scope>
    <source>
        <strain evidence="8 9">DSM 100094</strain>
    </source>
</reference>
<organism evidence="8 9">
    <name type="scientific">Paracoccus laeviglucosivorans</name>
    <dbReference type="NCBI Taxonomy" id="1197861"/>
    <lineage>
        <taxon>Bacteria</taxon>
        <taxon>Pseudomonadati</taxon>
        <taxon>Pseudomonadota</taxon>
        <taxon>Alphaproteobacteria</taxon>
        <taxon>Rhodobacterales</taxon>
        <taxon>Paracoccaceae</taxon>
        <taxon>Paracoccus</taxon>
    </lineage>
</organism>
<comment type="catalytic activity">
    <reaction evidence="1">
        <text>ATP + protein L-histidine = ADP + protein N-phospho-L-histidine.</text>
        <dbReference type="EC" id="2.7.13.3"/>
    </reaction>
</comment>
<evidence type="ECO:0000259" key="6">
    <source>
        <dbReference type="PROSITE" id="PS50112"/>
    </source>
</evidence>
<dbReference type="InterPro" id="IPR000700">
    <property type="entry name" value="PAS-assoc_C"/>
</dbReference>
<evidence type="ECO:0000256" key="4">
    <source>
        <dbReference type="ARBA" id="ARBA00022679"/>
    </source>
</evidence>
<evidence type="ECO:0000256" key="3">
    <source>
        <dbReference type="ARBA" id="ARBA00022553"/>
    </source>
</evidence>
<dbReference type="PROSITE" id="PS50113">
    <property type="entry name" value="PAC"/>
    <property type="match status" value="1"/>
</dbReference>
<dbReference type="PROSITE" id="PS50112">
    <property type="entry name" value="PAS"/>
    <property type="match status" value="1"/>
</dbReference>
<dbReference type="RefSeq" id="WP_142662793.1">
    <property type="nucleotide sequence ID" value="NZ_FXTK01000005.1"/>
</dbReference>
<dbReference type="InterPro" id="IPR013655">
    <property type="entry name" value="PAS_fold_3"/>
</dbReference>
<dbReference type="EMBL" id="FXTK01000005">
    <property type="protein sequence ID" value="SMO64128.1"/>
    <property type="molecule type" value="Genomic_DNA"/>
</dbReference>
<protein>
    <recommendedName>
        <fullName evidence="2">histidine kinase</fullName>
        <ecNumber evidence="2">2.7.13.3</ecNumber>
    </recommendedName>
</protein>
<dbReference type="OrthoDB" id="9765776at2"/>
<evidence type="ECO:0000259" key="7">
    <source>
        <dbReference type="PROSITE" id="PS50113"/>
    </source>
</evidence>
<keyword evidence="5" id="KW-0418">Kinase</keyword>
<accession>A0A521CXH7</accession>
<keyword evidence="4" id="KW-0808">Transferase</keyword>
<dbReference type="InterPro" id="IPR035965">
    <property type="entry name" value="PAS-like_dom_sf"/>
</dbReference>
<dbReference type="EC" id="2.7.13.3" evidence="2"/>
<evidence type="ECO:0000313" key="8">
    <source>
        <dbReference type="EMBL" id="SMO64128.1"/>
    </source>
</evidence>
<dbReference type="Proteomes" id="UP000319014">
    <property type="component" value="Unassembled WGS sequence"/>
</dbReference>
<dbReference type="InterPro" id="IPR000014">
    <property type="entry name" value="PAS"/>
</dbReference>
<dbReference type="PANTHER" id="PTHR43304:SF1">
    <property type="entry name" value="PAC DOMAIN-CONTAINING PROTEIN"/>
    <property type="match status" value="1"/>
</dbReference>
<proteinExistence type="predicted"/>
<evidence type="ECO:0000256" key="1">
    <source>
        <dbReference type="ARBA" id="ARBA00000085"/>
    </source>
</evidence>
<feature type="domain" description="PAS" evidence="6">
    <location>
        <begin position="132"/>
        <end position="202"/>
    </location>
</feature>
<dbReference type="NCBIfam" id="TIGR00229">
    <property type="entry name" value="sensory_box"/>
    <property type="match status" value="1"/>
</dbReference>
<feature type="domain" description="PAC" evidence="7">
    <location>
        <begin position="205"/>
        <end position="247"/>
    </location>
</feature>
<sequence>MKAPTTFERAYALFPAQALAALRDLLLRLKNKGVTAPAPDDCVWYYDYKLYAAAEPWLPACLSIDLVVEAGETKILSQIARRDRAVSHALIPQEILDAGLSYDDGTPFRHELRGEIAVHLGRKNKTDKLSPENSNYDVLFSCAPFGVFEVTISGRFRRVNQVFCQMVGRKSAELLRTSAHDITHPEDLDHRKEAIERALRSSRSVSFKKRYIRPDGVNIWVNNTLTVLRDHNERPEGLVTISSDFDN</sequence>
<keyword evidence="3" id="KW-0597">Phosphoprotein</keyword>
<dbReference type="CDD" id="cd00130">
    <property type="entry name" value="PAS"/>
    <property type="match status" value="1"/>
</dbReference>